<accession>H5SLG1</accession>
<protein>
    <submittedName>
        <fullName evidence="1">Uncharacterized protein</fullName>
    </submittedName>
</protein>
<name>H5SLG1_9ZZZZ</name>
<evidence type="ECO:0000313" key="1">
    <source>
        <dbReference type="EMBL" id="BAL56997.1"/>
    </source>
</evidence>
<gene>
    <name evidence="1" type="ORF">HGMM_F46A05C36</name>
</gene>
<reference evidence="1" key="2">
    <citation type="journal article" date="2012" name="PLoS ONE">
        <title>A Deeply Branching Thermophilic Bacterium with an Ancient Acetyl-CoA Pathway Dominates a Subsurface Ecosystem.</title>
        <authorList>
            <person name="Takami H."/>
            <person name="Noguchi H."/>
            <person name="Takaki Y."/>
            <person name="Uchiyama I."/>
            <person name="Toyoda A."/>
            <person name="Nishi S."/>
            <person name="Chee G.-J."/>
            <person name="Arai W."/>
            <person name="Nunoura T."/>
            <person name="Itoh T."/>
            <person name="Hattori M."/>
            <person name="Takai K."/>
        </authorList>
    </citation>
    <scope>NUCLEOTIDE SEQUENCE</scope>
</reference>
<proteinExistence type="predicted"/>
<organism evidence="1">
    <name type="scientific">uncultured prokaryote</name>
    <dbReference type="NCBI Taxonomy" id="198431"/>
    <lineage>
        <taxon>unclassified sequences</taxon>
        <taxon>environmental samples</taxon>
    </lineage>
</organism>
<dbReference type="EMBL" id="AP011763">
    <property type="protein sequence ID" value="BAL56997.1"/>
    <property type="molecule type" value="Genomic_DNA"/>
</dbReference>
<dbReference type="AlphaFoldDB" id="H5SLG1"/>
<sequence length="127" mass="13278">MARIIALVAVVALVALTPVYSASIGGSVRPVGAGEDGQGHCRVDDYQLTFSGNYITKFASITAMCRTIVAGGYILTATVTSGSSSRTATVSLNFSTGNWQTVTNVDIAPDLLVSGKAYSIEFKIKRP</sequence>
<reference evidence="1" key="1">
    <citation type="journal article" date="2005" name="Environ. Microbiol.">
        <title>Genetic and functional properties of uncultivated thermophilic crenarchaeotes from a subsurface gold mine as revealed by analysis of genome fragments.</title>
        <authorList>
            <person name="Nunoura T."/>
            <person name="Hirayama H."/>
            <person name="Takami H."/>
            <person name="Oida H."/>
            <person name="Nishi S."/>
            <person name="Shimamura S."/>
            <person name="Suzuki Y."/>
            <person name="Inagaki F."/>
            <person name="Takai K."/>
            <person name="Nealson K.H."/>
            <person name="Horikoshi K."/>
        </authorList>
    </citation>
    <scope>NUCLEOTIDE SEQUENCE</scope>
</reference>